<dbReference type="GO" id="GO:0016651">
    <property type="term" value="F:oxidoreductase activity, acting on NAD(P)H"/>
    <property type="evidence" value="ECO:0007669"/>
    <property type="project" value="UniProtKB-ARBA"/>
</dbReference>
<dbReference type="NCBIfam" id="TIGR01753">
    <property type="entry name" value="flav_short"/>
    <property type="match status" value="1"/>
</dbReference>
<gene>
    <name evidence="9" type="ORF">EXM65_17520</name>
</gene>
<comment type="function">
    <text evidence="7">Low-potential electron donor to a number of redox enzymes.</text>
</comment>
<evidence type="ECO:0000313" key="9">
    <source>
        <dbReference type="EMBL" id="NFA44308.1"/>
    </source>
</evidence>
<proteinExistence type="inferred from homology"/>
<dbReference type="AlphaFoldDB" id="A0A6M0STE6"/>
<keyword evidence="4 7" id="KW-0285">Flavoprotein</keyword>
<dbReference type="InterPro" id="IPR010087">
    <property type="entry name" value="Flav_short"/>
</dbReference>
<dbReference type="InterPro" id="IPR001226">
    <property type="entry name" value="Flavodoxin_CS"/>
</dbReference>
<evidence type="ECO:0000256" key="7">
    <source>
        <dbReference type="RuleBase" id="RU367037"/>
    </source>
</evidence>
<dbReference type="InterPro" id="IPR008254">
    <property type="entry name" value="Flavodoxin/NO_synth"/>
</dbReference>
<comment type="cofactor">
    <cofactor evidence="1 7">
        <name>FMN</name>
        <dbReference type="ChEBI" id="CHEBI:58210"/>
    </cofactor>
</comment>
<comment type="similarity">
    <text evidence="2 7">Belongs to the flavodoxin family.</text>
</comment>
<dbReference type="PANTHER" id="PTHR43717:SF1">
    <property type="entry name" value="ANAEROBIC NITRIC OXIDE REDUCTASE FLAVORUBREDOXIN"/>
    <property type="match status" value="1"/>
</dbReference>
<dbReference type="EMBL" id="SGKU01000071">
    <property type="protein sequence ID" value="NFA44308.1"/>
    <property type="molecule type" value="Genomic_DNA"/>
</dbReference>
<reference evidence="9 10" key="1">
    <citation type="submission" date="2019-02" db="EMBL/GenBank/DDBJ databases">
        <title>Genome sequencing of Clostridium botulinum clinical isolates.</title>
        <authorList>
            <person name="Brunt J."/>
            <person name="Van Vliet A.H.M."/>
            <person name="Stringer S.C."/>
            <person name="Grant K.A."/>
            <person name="Carter A.C."/>
            <person name="Peck M.W."/>
        </authorList>
    </citation>
    <scope>NUCLEOTIDE SEQUENCE [LARGE SCALE GENOMIC DNA]</scope>
    <source>
        <strain evidence="9 10">H113700579</strain>
    </source>
</reference>
<protein>
    <recommendedName>
        <fullName evidence="7">Flavodoxin</fullName>
    </recommendedName>
</protein>
<feature type="domain" description="Flavodoxin-like" evidence="8">
    <location>
        <begin position="1"/>
        <end position="137"/>
    </location>
</feature>
<dbReference type="Proteomes" id="UP000472355">
    <property type="component" value="Unassembled WGS sequence"/>
</dbReference>
<keyword evidence="5 7" id="KW-0288">FMN</keyword>
<evidence type="ECO:0000256" key="6">
    <source>
        <dbReference type="ARBA" id="ARBA00022982"/>
    </source>
</evidence>
<dbReference type="PANTHER" id="PTHR43717">
    <property type="entry name" value="ANAEROBIC NITRIC OXIDE REDUCTASE FLAVORUBREDOXIN"/>
    <property type="match status" value="1"/>
</dbReference>
<dbReference type="PROSITE" id="PS00201">
    <property type="entry name" value="FLAVODOXIN"/>
    <property type="match status" value="1"/>
</dbReference>
<dbReference type="Gene3D" id="3.40.50.360">
    <property type="match status" value="1"/>
</dbReference>
<keyword evidence="3 7" id="KW-0813">Transport</keyword>
<evidence type="ECO:0000256" key="5">
    <source>
        <dbReference type="ARBA" id="ARBA00022643"/>
    </source>
</evidence>
<keyword evidence="6 7" id="KW-0249">Electron transport</keyword>
<sequence>MKIIYWSGTGNTEAMANLIAKGIEESGIKTEMINISSANVDNLKDENIVVLGCPSMGDEELEGGEFLPFLEHVQEDLKNKKVILFGSYGWGDGQWMRSWEEEMTASGVNVALEPLIVNYAPEGESEEQCIQYGREIAKLSN</sequence>
<name>A0A6M0STE6_CLOBO</name>
<evidence type="ECO:0000256" key="2">
    <source>
        <dbReference type="ARBA" id="ARBA00005267"/>
    </source>
</evidence>
<organism evidence="9 10">
    <name type="scientific">Clostridium botulinum</name>
    <dbReference type="NCBI Taxonomy" id="1491"/>
    <lineage>
        <taxon>Bacteria</taxon>
        <taxon>Bacillati</taxon>
        <taxon>Bacillota</taxon>
        <taxon>Clostridia</taxon>
        <taxon>Eubacteriales</taxon>
        <taxon>Clostridiaceae</taxon>
        <taxon>Clostridium</taxon>
    </lineage>
</organism>
<comment type="caution">
    <text evidence="9">The sequence shown here is derived from an EMBL/GenBank/DDBJ whole genome shotgun (WGS) entry which is preliminary data.</text>
</comment>
<evidence type="ECO:0000256" key="3">
    <source>
        <dbReference type="ARBA" id="ARBA00022448"/>
    </source>
</evidence>
<dbReference type="PROSITE" id="PS50902">
    <property type="entry name" value="FLAVODOXIN_LIKE"/>
    <property type="match status" value="1"/>
</dbReference>
<evidence type="ECO:0000256" key="4">
    <source>
        <dbReference type="ARBA" id="ARBA00022630"/>
    </source>
</evidence>
<evidence type="ECO:0000256" key="1">
    <source>
        <dbReference type="ARBA" id="ARBA00001917"/>
    </source>
</evidence>
<evidence type="ECO:0000313" key="10">
    <source>
        <dbReference type="Proteomes" id="UP000472355"/>
    </source>
</evidence>
<dbReference type="Pfam" id="PF00258">
    <property type="entry name" value="Flavodoxin_1"/>
    <property type="match status" value="1"/>
</dbReference>
<evidence type="ECO:0000259" key="8">
    <source>
        <dbReference type="PROSITE" id="PS50902"/>
    </source>
</evidence>
<dbReference type="GO" id="GO:0009055">
    <property type="term" value="F:electron transfer activity"/>
    <property type="evidence" value="ECO:0007669"/>
    <property type="project" value="UniProtKB-UniRule"/>
</dbReference>
<dbReference type="SUPFAM" id="SSF52218">
    <property type="entry name" value="Flavoproteins"/>
    <property type="match status" value="1"/>
</dbReference>
<dbReference type="GO" id="GO:0010181">
    <property type="term" value="F:FMN binding"/>
    <property type="evidence" value="ECO:0007669"/>
    <property type="project" value="UniProtKB-UniRule"/>
</dbReference>
<accession>A0A6M0STE6</accession>
<dbReference type="InterPro" id="IPR029039">
    <property type="entry name" value="Flavoprotein-like_sf"/>
</dbReference>